<dbReference type="AlphaFoldDB" id="A0A414P1T8"/>
<name>A0A414P1T8_9FIRM</name>
<keyword evidence="1" id="KW-0175">Coiled coil</keyword>
<evidence type="ECO:0000313" key="3">
    <source>
        <dbReference type="Proteomes" id="UP000284902"/>
    </source>
</evidence>
<evidence type="ECO:0000256" key="1">
    <source>
        <dbReference type="SAM" id="Coils"/>
    </source>
</evidence>
<dbReference type="EMBL" id="QRHG01000036">
    <property type="protein sequence ID" value="RHF58135.1"/>
    <property type="molecule type" value="Genomic_DNA"/>
</dbReference>
<accession>A0A414P1T8</accession>
<evidence type="ECO:0000313" key="2">
    <source>
        <dbReference type="EMBL" id="RHF58135.1"/>
    </source>
</evidence>
<gene>
    <name evidence="2" type="ORF">DW672_11215</name>
</gene>
<protein>
    <submittedName>
        <fullName evidence="2">Uncharacterized protein</fullName>
    </submittedName>
</protein>
<reference evidence="2 3" key="1">
    <citation type="submission" date="2018-08" db="EMBL/GenBank/DDBJ databases">
        <title>A genome reference for cultivated species of the human gut microbiota.</title>
        <authorList>
            <person name="Zou Y."/>
            <person name="Xue W."/>
            <person name="Luo G."/>
        </authorList>
    </citation>
    <scope>NUCLEOTIDE SEQUENCE [LARGE SCALE GENOMIC DNA]</scope>
    <source>
        <strain evidence="2 3">AM25-1LB</strain>
    </source>
</reference>
<feature type="coiled-coil region" evidence="1">
    <location>
        <begin position="5"/>
        <end position="40"/>
    </location>
</feature>
<comment type="caution">
    <text evidence="2">The sequence shown here is derived from an EMBL/GenBank/DDBJ whole genome shotgun (WGS) entry which is preliminary data.</text>
</comment>
<dbReference type="Proteomes" id="UP000284902">
    <property type="component" value="Unassembled WGS sequence"/>
</dbReference>
<sequence length="95" mass="10648">MADKIALEDEKYAELESDLKKKHENILELLEKVIKDLQELTGKDGEFYTDAISPKVNLLCEELNDARASIEQVYSSHASIIASFKNAIADLDTCC</sequence>
<proteinExistence type="predicted"/>
<dbReference type="RefSeq" id="WP_118213120.1">
    <property type="nucleotide sequence ID" value="NZ_JAQEAN010000035.1"/>
</dbReference>
<organism evidence="2 3">
    <name type="scientific">[Ruminococcus] lactaris</name>
    <dbReference type="NCBI Taxonomy" id="46228"/>
    <lineage>
        <taxon>Bacteria</taxon>
        <taxon>Bacillati</taxon>
        <taxon>Bacillota</taxon>
        <taxon>Clostridia</taxon>
        <taxon>Lachnospirales</taxon>
        <taxon>Lachnospiraceae</taxon>
        <taxon>Mediterraneibacter</taxon>
    </lineage>
</organism>